<accession>A0A927GAP0</accession>
<dbReference type="Gene3D" id="3.40.50.1820">
    <property type="entry name" value="alpha/beta hydrolase"/>
    <property type="match status" value="1"/>
</dbReference>
<feature type="domain" description="Alpha/beta hydrolase fold-3" evidence="2">
    <location>
        <begin position="2"/>
        <end position="136"/>
    </location>
</feature>
<dbReference type="Pfam" id="PF07859">
    <property type="entry name" value="Abhydrolase_3"/>
    <property type="match status" value="1"/>
</dbReference>
<dbReference type="InterPro" id="IPR013094">
    <property type="entry name" value="AB_hydrolase_3"/>
</dbReference>
<name>A0A927GAP0_9BACT</name>
<dbReference type="Proteomes" id="UP000598820">
    <property type="component" value="Unassembled WGS sequence"/>
</dbReference>
<organism evidence="3 4">
    <name type="scientific">Spirosoma profusum</name>
    <dbReference type="NCBI Taxonomy" id="2771354"/>
    <lineage>
        <taxon>Bacteria</taxon>
        <taxon>Pseudomonadati</taxon>
        <taxon>Bacteroidota</taxon>
        <taxon>Cytophagia</taxon>
        <taxon>Cytophagales</taxon>
        <taxon>Cytophagaceae</taxon>
        <taxon>Spirosoma</taxon>
    </lineage>
</organism>
<dbReference type="AlphaFoldDB" id="A0A927GAP0"/>
<dbReference type="PANTHER" id="PTHR48081">
    <property type="entry name" value="AB HYDROLASE SUPERFAMILY PROTEIN C4A8.06C"/>
    <property type="match status" value="1"/>
</dbReference>
<comment type="caution">
    <text evidence="3">The sequence shown here is derived from an EMBL/GenBank/DDBJ whole genome shotgun (WGS) entry which is preliminary data.</text>
</comment>
<dbReference type="SUPFAM" id="SSF53474">
    <property type="entry name" value="alpha/beta-Hydrolases"/>
    <property type="match status" value="1"/>
</dbReference>
<evidence type="ECO:0000256" key="1">
    <source>
        <dbReference type="ARBA" id="ARBA00022801"/>
    </source>
</evidence>
<protein>
    <submittedName>
        <fullName evidence="3">Alpha/beta hydrolase fold domain-containing protein</fullName>
    </submittedName>
</protein>
<keyword evidence="4" id="KW-1185">Reference proteome</keyword>
<dbReference type="GO" id="GO:0016787">
    <property type="term" value="F:hydrolase activity"/>
    <property type="evidence" value="ECO:0007669"/>
    <property type="project" value="UniProtKB-KW"/>
</dbReference>
<dbReference type="InterPro" id="IPR050300">
    <property type="entry name" value="GDXG_lipolytic_enzyme"/>
</dbReference>
<evidence type="ECO:0000259" key="2">
    <source>
        <dbReference type="Pfam" id="PF07859"/>
    </source>
</evidence>
<reference evidence="3" key="1">
    <citation type="submission" date="2020-09" db="EMBL/GenBank/DDBJ databases">
        <authorList>
            <person name="Kim M.K."/>
        </authorList>
    </citation>
    <scope>NUCLEOTIDE SEQUENCE</scope>
    <source>
        <strain evidence="3">BT702</strain>
    </source>
</reference>
<keyword evidence="1 3" id="KW-0378">Hydrolase</keyword>
<evidence type="ECO:0000313" key="4">
    <source>
        <dbReference type="Proteomes" id="UP000598820"/>
    </source>
</evidence>
<dbReference type="EMBL" id="JACWZY010000066">
    <property type="protein sequence ID" value="MBD2705696.1"/>
    <property type="molecule type" value="Genomic_DNA"/>
</dbReference>
<evidence type="ECO:0000313" key="3">
    <source>
        <dbReference type="EMBL" id="MBD2705696.1"/>
    </source>
</evidence>
<dbReference type="InterPro" id="IPR029058">
    <property type="entry name" value="AB_hydrolase_fold"/>
</dbReference>
<gene>
    <name evidence="3" type="ORF">IC229_34125</name>
</gene>
<proteinExistence type="predicted"/>
<sequence>MVLGLSAGGNLAAVVCQKAQQEGQAHKIKLQVLHCPSTDHPQHSGQYPSYQQYGSGYFLTKAFSKYAMQTYAPGIDEHHPEVAPIQRPSVSGLPPALILTAEFDPFRDEGHAYYERLRQAGVPGWYHCFSGQIHCLLGLPADAKELGQLDELVIKAMGSVWGNSR</sequence>
<dbReference type="PANTHER" id="PTHR48081:SF8">
    <property type="entry name" value="ALPHA_BETA HYDROLASE FOLD-3 DOMAIN-CONTAINING PROTEIN-RELATED"/>
    <property type="match status" value="1"/>
</dbReference>